<keyword evidence="2" id="KW-1003">Cell membrane</keyword>
<keyword evidence="3 8" id="KW-0812">Transmembrane</keyword>
<evidence type="ECO:0008006" key="11">
    <source>
        <dbReference type="Google" id="ProtNLM"/>
    </source>
</evidence>
<reference evidence="9 10" key="1">
    <citation type="journal article" date="2007" name="Nature">
        <title>Evolution of genes and genomes on the Drosophila phylogeny.</title>
        <authorList>
            <consortium name="Drosophila 12 Genomes Consortium"/>
            <person name="Clark A.G."/>
            <person name="Eisen M.B."/>
            <person name="Smith D.R."/>
            <person name="Bergman C.M."/>
            <person name="Oliver B."/>
            <person name="Markow T.A."/>
            <person name="Kaufman T.C."/>
            <person name="Kellis M."/>
            <person name="Gelbart W."/>
            <person name="Iyer V.N."/>
            <person name="Pollard D.A."/>
            <person name="Sackton T.B."/>
            <person name="Larracuente A.M."/>
            <person name="Singh N.D."/>
            <person name="Abad J.P."/>
            <person name="Abt D.N."/>
            <person name="Adryan B."/>
            <person name="Aguade M."/>
            <person name="Akashi H."/>
            <person name="Anderson W.W."/>
            <person name="Aquadro C.F."/>
            <person name="Ardell D.H."/>
            <person name="Arguello R."/>
            <person name="Artieri C.G."/>
            <person name="Barbash D.A."/>
            <person name="Barker D."/>
            <person name="Barsanti P."/>
            <person name="Batterham P."/>
            <person name="Batzoglou S."/>
            <person name="Begun D."/>
            <person name="Bhutkar A."/>
            <person name="Blanco E."/>
            <person name="Bosak S.A."/>
            <person name="Bradley R.K."/>
            <person name="Brand A.D."/>
            <person name="Brent M.R."/>
            <person name="Brooks A.N."/>
            <person name="Brown R.H."/>
            <person name="Butlin R.K."/>
            <person name="Caggese C."/>
            <person name="Calvi B.R."/>
            <person name="Bernardo de Carvalho A."/>
            <person name="Caspi A."/>
            <person name="Castrezana S."/>
            <person name="Celniker S.E."/>
            <person name="Chang J.L."/>
            <person name="Chapple C."/>
            <person name="Chatterji S."/>
            <person name="Chinwalla A."/>
            <person name="Civetta A."/>
            <person name="Clifton S.W."/>
            <person name="Comeron J.M."/>
            <person name="Costello J.C."/>
            <person name="Coyne J.A."/>
            <person name="Daub J."/>
            <person name="David R.G."/>
            <person name="Delcher A.L."/>
            <person name="Delehaunty K."/>
            <person name="Do C.B."/>
            <person name="Ebling H."/>
            <person name="Edwards K."/>
            <person name="Eickbush T."/>
            <person name="Evans J.D."/>
            <person name="Filipski A."/>
            <person name="Findeiss S."/>
            <person name="Freyhult E."/>
            <person name="Fulton L."/>
            <person name="Fulton R."/>
            <person name="Garcia A.C."/>
            <person name="Gardiner A."/>
            <person name="Garfield D.A."/>
            <person name="Garvin B.E."/>
            <person name="Gibson G."/>
            <person name="Gilbert D."/>
            <person name="Gnerre S."/>
            <person name="Godfrey J."/>
            <person name="Good R."/>
            <person name="Gotea V."/>
            <person name="Gravely B."/>
            <person name="Greenberg A.J."/>
            <person name="Griffiths-Jones S."/>
            <person name="Gross S."/>
            <person name="Guigo R."/>
            <person name="Gustafson E.A."/>
            <person name="Haerty W."/>
            <person name="Hahn M.W."/>
            <person name="Halligan D.L."/>
            <person name="Halpern A.L."/>
            <person name="Halter G.M."/>
            <person name="Han M.V."/>
            <person name="Heger A."/>
            <person name="Hillier L."/>
            <person name="Hinrichs A.S."/>
            <person name="Holmes I."/>
            <person name="Hoskins R.A."/>
            <person name="Hubisz M.J."/>
            <person name="Hultmark D."/>
            <person name="Huntley M.A."/>
            <person name="Jaffe D.B."/>
            <person name="Jagadeeshan S."/>
            <person name="Jeck W.R."/>
            <person name="Johnson J."/>
            <person name="Jones C.D."/>
            <person name="Jordan W.C."/>
            <person name="Karpen G.H."/>
            <person name="Kataoka E."/>
            <person name="Keightley P.D."/>
            <person name="Kheradpour P."/>
            <person name="Kirkness E.F."/>
            <person name="Koerich L.B."/>
            <person name="Kristiansen K."/>
            <person name="Kudrna D."/>
            <person name="Kulathinal R.J."/>
            <person name="Kumar S."/>
            <person name="Kwok R."/>
            <person name="Lander E."/>
            <person name="Langley C.H."/>
            <person name="Lapoint R."/>
            <person name="Lazzaro B.P."/>
            <person name="Lee S.J."/>
            <person name="Levesque L."/>
            <person name="Li R."/>
            <person name="Lin C.F."/>
            <person name="Lin M.F."/>
            <person name="Lindblad-Toh K."/>
            <person name="Llopart A."/>
            <person name="Long M."/>
            <person name="Low L."/>
            <person name="Lozovsky E."/>
            <person name="Lu J."/>
            <person name="Luo M."/>
            <person name="Machado C.A."/>
            <person name="Makalowski W."/>
            <person name="Marzo M."/>
            <person name="Matsuda M."/>
            <person name="Matzkin L."/>
            <person name="McAllister B."/>
            <person name="McBride C.S."/>
            <person name="McKernan B."/>
            <person name="McKernan K."/>
            <person name="Mendez-Lago M."/>
            <person name="Minx P."/>
            <person name="Mollenhauer M.U."/>
            <person name="Montooth K."/>
            <person name="Mount S.M."/>
            <person name="Mu X."/>
            <person name="Myers E."/>
            <person name="Negre B."/>
            <person name="Newfeld S."/>
            <person name="Nielsen R."/>
            <person name="Noor M.A."/>
            <person name="O'Grady P."/>
            <person name="Pachter L."/>
            <person name="Papaceit M."/>
            <person name="Parisi M.J."/>
            <person name="Parisi M."/>
            <person name="Parts L."/>
            <person name="Pedersen J.S."/>
            <person name="Pesole G."/>
            <person name="Phillippy A.M."/>
            <person name="Ponting C.P."/>
            <person name="Pop M."/>
            <person name="Porcelli D."/>
            <person name="Powell J.R."/>
            <person name="Prohaska S."/>
            <person name="Pruitt K."/>
            <person name="Puig M."/>
            <person name="Quesneville H."/>
            <person name="Ram K.R."/>
            <person name="Rand D."/>
            <person name="Rasmussen M.D."/>
            <person name="Reed L.K."/>
            <person name="Reenan R."/>
            <person name="Reily A."/>
            <person name="Remington K.A."/>
            <person name="Rieger T.T."/>
            <person name="Ritchie M.G."/>
            <person name="Robin C."/>
            <person name="Rogers Y.H."/>
            <person name="Rohde C."/>
            <person name="Rozas J."/>
            <person name="Rubenfield M.J."/>
            <person name="Ruiz A."/>
            <person name="Russo S."/>
            <person name="Salzberg S.L."/>
            <person name="Sanchez-Gracia A."/>
            <person name="Saranga D.J."/>
            <person name="Sato H."/>
            <person name="Schaeffer S.W."/>
            <person name="Schatz M.C."/>
            <person name="Schlenke T."/>
            <person name="Schwartz R."/>
            <person name="Segarra C."/>
            <person name="Singh R.S."/>
            <person name="Sirot L."/>
            <person name="Sirota M."/>
            <person name="Sisneros N.B."/>
            <person name="Smith C.D."/>
            <person name="Smith T.F."/>
            <person name="Spieth J."/>
            <person name="Stage D.E."/>
            <person name="Stark A."/>
            <person name="Stephan W."/>
            <person name="Strausberg R.L."/>
            <person name="Strempel S."/>
            <person name="Sturgill D."/>
            <person name="Sutton G."/>
            <person name="Sutton G.G."/>
            <person name="Tao W."/>
            <person name="Teichmann S."/>
            <person name="Tobari Y.N."/>
            <person name="Tomimura Y."/>
            <person name="Tsolas J.M."/>
            <person name="Valente V.L."/>
            <person name="Venter E."/>
            <person name="Venter J.C."/>
            <person name="Vicario S."/>
            <person name="Vieira F.G."/>
            <person name="Vilella A.J."/>
            <person name="Villasante A."/>
            <person name="Walenz B."/>
            <person name="Wang J."/>
            <person name="Wasserman M."/>
            <person name="Watts T."/>
            <person name="Wilson D."/>
            <person name="Wilson R.K."/>
            <person name="Wing R.A."/>
            <person name="Wolfner M.F."/>
            <person name="Wong A."/>
            <person name="Wong G.K."/>
            <person name="Wu C.I."/>
            <person name="Wu G."/>
            <person name="Yamamoto D."/>
            <person name="Yang H.P."/>
            <person name="Yang S.P."/>
            <person name="Yorke J.A."/>
            <person name="Yoshida K."/>
            <person name="Zdobnov E."/>
            <person name="Zhang P."/>
            <person name="Zhang Y."/>
            <person name="Zimin A.V."/>
            <person name="Baldwin J."/>
            <person name="Abdouelleil A."/>
            <person name="Abdulkadir J."/>
            <person name="Abebe A."/>
            <person name="Abera B."/>
            <person name="Abreu J."/>
            <person name="Acer S.C."/>
            <person name="Aftuck L."/>
            <person name="Alexander A."/>
            <person name="An P."/>
            <person name="Anderson E."/>
            <person name="Anderson S."/>
            <person name="Arachi H."/>
            <person name="Azer M."/>
            <person name="Bachantsang P."/>
            <person name="Barry A."/>
            <person name="Bayul T."/>
            <person name="Berlin A."/>
            <person name="Bessette D."/>
            <person name="Bloom T."/>
            <person name="Blye J."/>
            <person name="Boguslavskiy L."/>
            <person name="Bonnet C."/>
            <person name="Boukhgalter B."/>
            <person name="Bourzgui I."/>
            <person name="Brown A."/>
            <person name="Cahill P."/>
            <person name="Channer S."/>
            <person name="Cheshatsang Y."/>
            <person name="Chuda L."/>
            <person name="Citroen M."/>
            <person name="Collymore A."/>
            <person name="Cooke P."/>
            <person name="Costello M."/>
            <person name="D'Aco K."/>
            <person name="Daza R."/>
            <person name="De Haan G."/>
            <person name="DeGray S."/>
            <person name="DeMaso C."/>
            <person name="Dhargay N."/>
            <person name="Dooley K."/>
            <person name="Dooley E."/>
            <person name="Doricent M."/>
            <person name="Dorje P."/>
            <person name="Dorjee K."/>
            <person name="Dupes A."/>
            <person name="Elong R."/>
            <person name="Falk J."/>
            <person name="Farina A."/>
            <person name="Faro S."/>
            <person name="Ferguson D."/>
            <person name="Fisher S."/>
            <person name="Foley C.D."/>
            <person name="Franke A."/>
            <person name="Friedrich D."/>
            <person name="Gadbois L."/>
            <person name="Gearin G."/>
            <person name="Gearin C.R."/>
            <person name="Giannoukos G."/>
            <person name="Goode T."/>
            <person name="Graham J."/>
            <person name="Grandbois E."/>
            <person name="Grewal S."/>
            <person name="Gyaltsen K."/>
            <person name="Hafez N."/>
            <person name="Hagos B."/>
            <person name="Hall J."/>
            <person name="Henson C."/>
            <person name="Hollinger A."/>
            <person name="Honan T."/>
            <person name="Huard M.D."/>
            <person name="Hughes L."/>
            <person name="Hurhula B."/>
            <person name="Husby M.E."/>
            <person name="Kamat A."/>
            <person name="Kanga B."/>
            <person name="Kashin S."/>
            <person name="Khazanovich D."/>
            <person name="Kisner P."/>
            <person name="Lance K."/>
            <person name="Lara M."/>
            <person name="Lee W."/>
            <person name="Lennon N."/>
            <person name="Letendre F."/>
            <person name="LeVine R."/>
            <person name="Lipovsky A."/>
            <person name="Liu X."/>
            <person name="Liu J."/>
            <person name="Liu S."/>
            <person name="Lokyitsang T."/>
            <person name="Lokyitsang Y."/>
            <person name="Lubonja R."/>
            <person name="Lui A."/>
            <person name="MacDonald P."/>
            <person name="Magnisalis V."/>
            <person name="Maru K."/>
            <person name="Matthews C."/>
            <person name="McCusker W."/>
            <person name="McDonough S."/>
            <person name="Mehta T."/>
            <person name="Meldrim J."/>
            <person name="Meneus L."/>
            <person name="Mihai O."/>
            <person name="Mihalev A."/>
            <person name="Mihova T."/>
            <person name="Mittelman R."/>
            <person name="Mlenga V."/>
            <person name="Montmayeur A."/>
            <person name="Mulrain L."/>
            <person name="Navidi A."/>
            <person name="Naylor J."/>
            <person name="Negash T."/>
            <person name="Nguyen T."/>
            <person name="Nguyen N."/>
            <person name="Nicol R."/>
            <person name="Norbu C."/>
            <person name="Norbu N."/>
            <person name="Novod N."/>
            <person name="O'Neill B."/>
            <person name="Osman S."/>
            <person name="Markiewicz E."/>
            <person name="Oyono O.L."/>
            <person name="Patti C."/>
            <person name="Phunkhang P."/>
            <person name="Pierre F."/>
            <person name="Priest M."/>
            <person name="Raghuraman S."/>
            <person name="Rege F."/>
            <person name="Reyes R."/>
            <person name="Rise C."/>
            <person name="Rogov P."/>
            <person name="Ross K."/>
            <person name="Ryan E."/>
            <person name="Settipalli S."/>
            <person name="Shea T."/>
            <person name="Sherpa N."/>
            <person name="Shi L."/>
            <person name="Shih D."/>
            <person name="Sparrow T."/>
            <person name="Spaulding J."/>
            <person name="Stalker J."/>
            <person name="Stange-Thomann N."/>
            <person name="Stavropoulos S."/>
            <person name="Stone C."/>
            <person name="Strader C."/>
            <person name="Tesfaye S."/>
            <person name="Thomson T."/>
            <person name="Thoulutsang Y."/>
            <person name="Thoulutsang D."/>
            <person name="Topham K."/>
            <person name="Topping I."/>
            <person name="Tsamla T."/>
            <person name="Vassiliev H."/>
            <person name="Vo A."/>
            <person name="Wangchuk T."/>
            <person name="Wangdi T."/>
            <person name="Weiand M."/>
            <person name="Wilkinson J."/>
            <person name="Wilson A."/>
            <person name="Yadav S."/>
            <person name="Young G."/>
            <person name="Yu Q."/>
            <person name="Zembek L."/>
            <person name="Zhong D."/>
            <person name="Zimmer A."/>
            <person name="Zwirko Z."/>
            <person name="Jaffe D.B."/>
            <person name="Alvarez P."/>
            <person name="Brockman W."/>
            <person name="Butler J."/>
            <person name="Chin C."/>
            <person name="Gnerre S."/>
            <person name="Grabherr M."/>
            <person name="Kleber M."/>
            <person name="Mauceli E."/>
            <person name="MacCallum I."/>
        </authorList>
    </citation>
    <scope>NUCLEOTIDE SEQUENCE [LARGE SCALE GENOMIC DNA]</scope>
    <source>
        <strain evidence="10">Tucson 14030-0811.24</strain>
    </source>
</reference>
<feature type="transmembrane region" description="Helical" evidence="8">
    <location>
        <begin position="540"/>
        <end position="558"/>
    </location>
</feature>
<dbReference type="AlphaFoldDB" id="B4MP66"/>
<evidence type="ECO:0000256" key="8">
    <source>
        <dbReference type="SAM" id="Phobius"/>
    </source>
</evidence>
<feature type="transmembrane region" description="Helical" evidence="8">
    <location>
        <begin position="348"/>
        <end position="367"/>
    </location>
</feature>
<dbReference type="InterPro" id="IPR052192">
    <property type="entry name" value="Insect_Ionotropic_Sensory_Rcpt"/>
</dbReference>
<dbReference type="GO" id="GO:0005886">
    <property type="term" value="C:plasma membrane"/>
    <property type="evidence" value="ECO:0007669"/>
    <property type="project" value="UniProtKB-SubCell"/>
</dbReference>
<dbReference type="InParanoid" id="B4MP66"/>
<keyword evidence="10" id="KW-1185">Reference proteome</keyword>
<dbReference type="PANTHER" id="PTHR42643">
    <property type="entry name" value="IONOTROPIC RECEPTOR 20A-RELATED"/>
    <property type="match status" value="1"/>
</dbReference>
<dbReference type="eggNOG" id="ENOG502TKVQ">
    <property type="taxonomic scope" value="Eukaryota"/>
</dbReference>
<keyword evidence="6" id="KW-0675">Receptor</keyword>
<evidence type="ECO:0000256" key="2">
    <source>
        <dbReference type="ARBA" id="ARBA00022475"/>
    </source>
</evidence>
<dbReference type="Proteomes" id="UP000007798">
    <property type="component" value="Unassembled WGS sequence"/>
</dbReference>
<gene>
    <name evidence="9" type="primary">Dwil\GK19347</name>
    <name evidence="9" type="ORF">Dwil_GK19347</name>
</gene>
<evidence type="ECO:0000256" key="1">
    <source>
        <dbReference type="ARBA" id="ARBA00004651"/>
    </source>
</evidence>
<feature type="transmembrane region" description="Helical" evidence="8">
    <location>
        <begin position="323"/>
        <end position="342"/>
    </location>
</feature>
<dbReference type="FunCoup" id="B4MP66">
    <property type="interactions" value="17"/>
</dbReference>
<evidence type="ECO:0000256" key="5">
    <source>
        <dbReference type="ARBA" id="ARBA00023136"/>
    </source>
</evidence>
<keyword evidence="5 8" id="KW-0472">Membrane</keyword>
<name>B4MP66_DROWI</name>
<evidence type="ECO:0000256" key="3">
    <source>
        <dbReference type="ARBA" id="ARBA00022692"/>
    </source>
</evidence>
<organism evidence="9 10">
    <name type="scientific">Drosophila willistoni</name>
    <name type="common">Fruit fly</name>
    <dbReference type="NCBI Taxonomy" id="7260"/>
    <lineage>
        <taxon>Eukaryota</taxon>
        <taxon>Metazoa</taxon>
        <taxon>Ecdysozoa</taxon>
        <taxon>Arthropoda</taxon>
        <taxon>Hexapoda</taxon>
        <taxon>Insecta</taxon>
        <taxon>Pterygota</taxon>
        <taxon>Neoptera</taxon>
        <taxon>Endopterygota</taxon>
        <taxon>Diptera</taxon>
        <taxon>Brachycera</taxon>
        <taxon>Muscomorpha</taxon>
        <taxon>Ephydroidea</taxon>
        <taxon>Drosophilidae</taxon>
        <taxon>Drosophila</taxon>
        <taxon>Sophophora</taxon>
    </lineage>
</organism>
<comment type="subcellular location">
    <subcellularLocation>
        <location evidence="1">Cell membrane</location>
        <topology evidence="1">Multi-pass membrane protein</topology>
    </subcellularLocation>
</comment>
<evidence type="ECO:0000313" key="9">
    <source>
        <dbReference type="EMBL" id="EDW73905.2"/>
    </source>
</evidence>
<dbReference type="PANTHER" id="PTHR42643:SF41">
    <property type="entry name" value="IONOTROPIC RECEPTOR 20A-RELATED"/>
    <property type="match status" value="1"/>
</dbReference>
<evidence type="ECO:0000256" key="6">
    <source>
        <dbReference type="ARBA" id="ARBA00023170"/>
    </source>
</evidence>
<evidence type="ECO:0000313" key="10">
    <source>
        <dbReference type="Proteomes" id="UP000007798"/>
    </source>
</evidence>
<keyword evidence="7" id="KW-0325">Glycoprotein</keyword>
<feature type="transmembrane region" description="Helical" evidence="8">
    <location>
        <begin position="292"/>
        <end position="311"/>
    </location>
</feature>
<dbReference type="EMBL" id="CH963848">
    <property type="protein sequence ID" value="EDW73905.2"/>
    <property type="molecule type" value="Genomic_DNA"/>
</dbReference>
<proteinExistence type="predicted"/>
<evidence type="ECO:0000256" key="7">
    <source>
        <dbReference type="ARBA" id="ARBA00023180"/>
    </source>
</evidence>
<keyword evidence="4 8" id="KW-1133">Transmembrane helix</keyword>
<accession>B4MP66</accession>
<dbReference type="OrthoDB" id="8010639at2759"/>
<protein>
    <recommendedName>
        <fullName evidence="11">Ionotropic glutamate receptor C-terminal domain-containing protein</fullName>
    </recommendedName>
</protein>
<evidence type="ECO:0000256" key="4">
    <source>
        <dbReference type="ARBA" id="ARBA00022989"/>
    </source>
</evidence>
<sequence>MAFGYTAFIAEETNEPWTNTPIFRGHYVNNEDLSLLIQWLHRDIEVTTFIFTTAQEVDERNLLVNQLNKNNLLTLLFCDSSEELIWHHFDTSLWHLRQSRLIVSLPAERSDAYGDLIRIFKKLWYLQFLNVLVVHRERIYSYTPYPVVNYYELHLRDQLFPPVARDLQGYIVSTPMKNDLPRTFYVKDEQTGQRLIRGFAYHVLMEFLRHHNATLHVSNAEEEISLTSGVDMTRIMKLIQQHKMEISLHPYPEIDWHVGDSSYPLLINRVCLMTPVRNEIPRYMYLLRPFQWSSWLILLGAVIYITFIMYGACPVNRPKNLSYCFLLSISQLLFISCPLRIYRPSLRYFSIALQLAILGFLVTNWYCNELSSFLTTLLVGEQMDSIEQLIEQRQKLLVRTYEFDTVLRHVKPHLIDQVSRLMVGVNDSELFSAVLSFNRSYAYPSAEDRWGFLSLQQQYVLKPIFRYSSACLGSTGIGYPMLKNSHLSEHLKFFIMRIQAVGLLQHWLVSDFNDALRAGYVRLFDNDLPFKALDMDTTRLAWFILIVGWLLSSLGFIAERYRR</sequence>
<dbReference type="HOGENOM" id="CLU_028766_0_0_1"/>